<dbReference type="AlphaFoldDB" id="A0A453FA05"/>
<reference evidence="2" key="5">
    <citation type="journal article" date="2021" name="G3 (Bethesda)">
        <title>Aegilops tauschii genome assembly Aet v5.0 features greater sequence contiguity and improved annotation.</title>
        <authorList>
            <person name="Wang L."/>
            <person name="Zhu T."/>
            <person name="Rodriguez J.C."/>
            <person name="Deal K.R."/>
            <person name="Dubcovsky J."/>
            <person name="McGuire P.E."/>
            <person name="Lux T."/>
            <person name="Spannagl M."/>
            <person name="Mayer K.F.X."/>
            <person name="Baldrich P."/>
            <person name="Meyers B.C."/>
            <person name="Huo N."/>
            <person name="Gu Y.Q."/>
            <person name="Zhou H."/>
            <person name="Devos K.M."/>
            <person name="Bennetzen J.L."/>
            <person name="Unver T."/>
            <person name="Budak H."/>
            <person name="Gulick P.J."/>
            <person name="Galiba G."/>
            <person name="Kalapos B."/>
            <person name="Nelson D.R."/>
            <person name="Li P."/>
            <person name="You F.M."/>
            <person name="Luo M.C."/>
            <person name="Dvorak J."/>
        </authorList>
    </citation>
    <scope>NUCLEOTIDE SEQUENCE [LARGE SCALE GENOMIC DNA]</scope>
    <source>
        <strain evidence="2">cv. AL8/78</strain>
    </source>
</reference>
<reference evidence="2" key="4">
    <citation type="submission" date="2019-03" db="UniProtKB">
        <authorList>
            <consortium name="EnsemblPlants"/>
        </authorList>
    </citation>
    <scope>IDENTIFICATION</scope>
</reference>
<dbReference type="Pfam" id="PF13966">
    <property type="entry name" value="zf-RVT"/>
    <property type="match status" value="1"/>
</dbReference>
<feature type="domain" description="Reverse transcriptase zinc-binding" evidence="1">
    <location>
        <begin position="1"/>
        <end position="82"/>
    </location>
</feature>
<name>A0A453FA05_AEGTS</name>
<evidence type="ECO:0000313" key="2">
    <source>
        <dbReference type="EnsemblPlants" id="AET3Gv20621100.1"/>
    </source>
</evidence>
<organism evidence="2 3">
    <name type="scientific">Aegilops tauschii subsp. strangulata</name>
    <name type="common">Goatgrass</name>
    <dbReference type="NCBI Taxonomy" id="200361"/>
    <lineage>
        <taxon>Eukaryota</taxon>
        <taxon>Viridiplantae</taxon>
        <taxon>Streptophyta</taxon>
        <taxon>Embryophyta</taxon>
        <taxon>Tracheophyta</taxon>
        <taxon>Spermatophyta</taxon>
        <taxon>Magnoliopsida</taxon>
        <taxon>Liliopsida</taxon>
        <taxon>Poales</taxon>
        <taxon>Poaceae</taxon>
        <taxon>BOP clade</taxon>
        <taxon>Pooideae</taxon>
        <taxon>Triticodae</taxon>
        <taxon>Triticeae</taxon>
        <taxon>Triticinae</taxon>
        <taxon>Aegilops</taxon>
    </lineage>
</organism>
<proteinExistence type="predicted"/>
<reference evidence="3" key="1">
    <citation type="journal article" date="2014" name="Science">
        <title>Ancient hybridizations among the ancestral genomes of bread wheat.</title>
        <authorList>
            <consortium name="International Wheat Genome Sequencing Consortium,"/>
            <person name="Marcussen T."/>
            <person name="Sandve S.R."/>
            <person name="Heier L."/>
            <person name="Spannagl M."/>
            <person name="Pfeifer M."/>
            <person name="Jakobsen K.S."/>
            <person name="Wulff B.B."/>
            <person name="Steuernagel B."/>
            <person name="Mayer K.F."/>
            <person name="Olsen O.A."/>
        </authorList>
    </citation>
    <scope>NUCLEOTIDE SEQUENCE [LARGE SCALE GENOMIC DNA]</scope>
    <source>
        <strain evidence="3">cv. AL8/78</strain>
    </source>
</reference>
<protein>
    <recommendedName>
        <fullName evidence="1">Reverse transcriptase zinc-binding domain-containing protein</fullName>
    </recommendedName>
</protein>
<dbReference type="Proteomes" id="UP000015105">
    <property type="component" value="Chromosome 3D"/>
</dbReference>
<keyword evidence="3" id="KW-1185">Reference proteome</keyword>
<dbReference type="Gramene" id="AET3Gv20621100.1">
    <property type="protein sequence ID" value="AET3Gv20621100.1"/>
    <property type="gene ID" value="AET3Gv20621100"/>
</dbReference>
<reference evidence="3" key="2">
    <citation type="journal article" date="2017" name="Nat. Plants">
        <title>The Aegilops tauschii genome reveals multiple impacts of transposons.</title>
        <authorList>
            <person name="Zhao G."/>
            <person name="Zou C."/>
            <person name="Li K."/>
            <person name="Wang K."/>
            <person name="Li T."/>
            <person name="Gao L."/>
            <person name="Zhang X."/>
            <person name="Wang H."/>
            <person name="Yang Z."/>
            <person name="Liu X."/>
            <person name="Jiang W."/>
            <person name="Mao L."/>
            <person name="Kong X."/>
            <person name="Jiao Y."/>
            <person name="Jia J."/>
        </authorList>
    </citation>
    <scope>NUCLEOTIDE SEQUENCE [LARGE SCALE GENOMIC DNA]</scope>
    <source>
        <strain evidence="3">cv. AL8/78</strain>
    </source>
</reference>
<dbReference type="STRING" id="200361.A0A453FA05"/>
<reference evidence="2" key="3">
    <citation type="journal article" date="2017" name="Nature">
        <title>Genome sequence of the progenitor of the wheat D genome Aegilops tauschii.</title>
        <authorList>
            <person name="Luo M.C."/>
            <person name="Gu Y.Q."/>
            <person name="Puiu D."/>
            <person name="Wang H."/>
            <person name="Twardziok S.O."/>
            <person name="Deal K.R."/>
            <person name="Huo N."/>
            <person name="Zhu T."/>
            <person name="Wang L."/>
            <person name="Wang Y."/>
            <person name="McGuire P.E."/>
            <person name="Liu S."/>
            <person name="Long H."/>
            <person name="Ramasamy R.K."/>
            <person name="Rodriguez J.C."/>
            <person name="Van S.L."/>
            <person name="Yuan L."/>
            <person name="Wang Z."/>
            <person name="Xia Z."/>
            <person name="Xiao L."/>
            <person name="Anderson O.D."/>
            <person name="Ouyang S."/>
            <person name="Liang Y."/>
            <person name="Zimin A.V."/>
            <person name="Pertea G."/>
            <person name="Qi P."/>
            <person name="Bennetzen J.L."/>
            <person name="Dai X."/>
            <person name="Dawson M.W."/>
            <person name="Muller H.G."/>
            <person name="Kugler K."/>
            <person name="Rivarola-Duarte L."/>
            <person name="Spannagl M."/>
            <person name="Mayer K.F.X."/>
            <person name="Lu F.H."/>
            <person name="Bevan M.W."/>
            <person name="Leroy P."/>
            <person name="Li P."/>
            <person name="You F.M."/>
            <person name="Sun Q."/>
            <person name="Liu Z."/>
            <person name="Lyons E."/>
            <person name="Wicker T."/>
            <person name="Salzberg S.L."/>
            <person name="Devos K.M."/>
            <person name="Dvorak J."/>
        </authorList>
    </citation>
    <scope>NUCLEOTIDE SEQUENCE [LARGE SCALE GENOMIC DNA]</scope>
    <source>
        <strain evidence="2">cv. AL8/78</strain>
    </source>
</reference>
<dbReference type="InterPro" id="IPR026960">
    <property type="entry name" value="RVT-Znf"/>
</dbReference>
<evidence type="ECO:0000259" key="1">
    <source>
        <dbReference type="Pfam" id="PF13966"/>
    </source>
</evidence>
<sequence length="104" mass="11999">KTCYDALFLGSTSSPHAKLTWKTWAPLSVKFFIWLALQDRCWTNERLARHGLPHSHACAFCDQAIESMQHLLIGCPFSRMVWHDVFPKLRLTSSIPLGHEPFFD</sequence>
<evidence type="ECO:0000313" key="3">
    <source>
        <dbReference type="Proteomes" id="UP000015105"/>
    </source>
</evidence>
<accession>A0A453FA05</accession>
<dbReference type="EnsemblPlants" id="AET3Gv20621100.1">
    <property type="protein sequence ID" value="AET3Gv20621100.1"/>
    <property type="gene ID" value="AET3Gv20621100"/>
</dbReference>